<keyword evidence="1" id="KW-0175">Coiled coil</keyword>
<protein>
    <submittedName>
        <fullName evidence="2">Uncharacterized protein</fullName>
    </submittedName>
</protein>
<reference evidence="2 3" key="1">
    <citation type="journal article" date="2012" name="Science">
        <title>Ecological populations of bacteria act as socially cohesive units of antibiotic production and resistance.</title>
        <authorList>
            <person name="Cordero O.X."/>
            <person name="Wildschutte H."/>
            <person name="Kirkup B."/>
            <person name="Proehl S."/>
            <person name="Ngo L."/>
            <person name="Hussain F."/>
            <person name="Le Roux F."/>
            <person name="Mincer T."/>
            <person name="Polz M.F."/>
        </authorList>
    </citation>
    <scope>NUCLEOTIDE SEQUENCE [LARGE SCALE GENOMIC DNA]</scope>
    <source>
        <strain evidence="2 3">1F-267</strain>
    </source>
</reference>
<accession>A0ABX3BD47</accession>
<evidence type="ECO:0000313" key="2">
    <source>
        <dbReference type="EMBL" id="OEF54347.1"/>
    </source>
</evidence>
<feature type="coiled-coil region" evidence="1">
    <location>
        <begin position="273"/>
        <end position="327"/>
    </location>
</feature>
<dbReference type="EMBL" id="AJZO02000042">
    <property type="protein sequence ID" value="OEF54347.1"/>
    <property type="molecule type" value="Genomic_DNA"/>
</dbReference>
<sequence length="460" mass="52305">MVGKNSSETAFRTVAGWLKNVTKRHFTSRELKSGDEFSIDRMRVRTYAAIEQQPLMYSVLLSHPDHTVRGRQWITEIGIREENDSTTVSILLETSDISTLVTEIPSTTKPRLVNFLQSNGELHPETVGLKVLSFSNTRESLTALSYEIERKERKHPLVLVSNVKGSNKPVINPSKLQDQLLGLAQVVYSDDEINSWEMEEVLTRKYSAWDGAVNIIYPSFGRDSCHTKLLSQFAINEIIGSGSHALQSILSYITHTTNGFNKKNHFSPSAVRAKRQKDQRTLLKKRFDELSEDTEYQELAEQAFAQLEEQESLIEQLKQKNEQEIDEQLMLCIEAQDARDKVSADYSVLEMRFKELQANTNKKGKPILVHGSESEFYTGEVSDLVIEIIKNQLDSAKVNSRKQQLLQDIMKHNEIDGTKASYIQVIKSIFGNYTGVTPKIKSELKKLNMEVVEDGSHNHI</sequence>
<keyword evidence="3" id="KW-1185">Reference proteome</keyword>
<gene>
    <name evidence="2" type="ORF">A163_15835</name>
</gene>
<organism evidence="2 3">
    <name type="scientific">Vibrio tasmaniensis 1F-267</name>
    <dbReference type="NCBI Taxonomy" id="1191324"/>
    <lineage>
        <taxon>Bacteria</taxon>
        <taxon>Pseudomonadati</taxon>
        <taxon>Pseudomonadota</taxon>
        <taxon>Gammaproteobacteria</taxon>
        <taxon>Vibrionales</taxon>
        <taxon>Vibrionaceae</taxon>
        <taxon>Vibrio</taxon>
    </lineage>
</organism>
<proteinExistence type="predicted"/>
<evidence type="ECO:0000313" key="3">
    <source>
        <dbReference type="Proteomes" id="UP000094638"/>
    </source>
</evidence>
<evidence type="ECO:0000256" key="1">
    <source>
        <dbReference type="SAM" id="Coils"/>
    </source>
</evidence>
<name>A0ABX3BD47_9VIBR</name>
<comment type="caution">
    <text evidence="2">The sequence shown here is derived from an EMBL/GenBank/DDBJ whole genome shotgun (WGS) entry which is preliminary data.</text>
</comment>
<dbReference type="Proteomes" id="UP000094638">
    <property type="component" value="Unassembled WGS sequence"/>
</dbReference>